<evidence type="ECO:0000256" key="5">
    <source>
        <dbReference type="HAMAP-Rule" id="MF_00694"/>
    </source>
</evidence>
<dbReference type="HAMAP" id="MF_00694">
    <property type="entry name" value="KDGDH"/>
    <property type="match status" value="1"/>
</dbReference>
<dbReference type="OrthoDB" id="8995637at2"/>
<evidence type="ECO:0000256" key="6">
    <source>
        <dbReference type="PIRNR" id="PIRNR001365"/>
    </source>
</evidence>
<dbReference type="NCBIfam" id="TIGR03249">
    <property type="entry name" value="KdgD"/>
    <property type="match status" value="1"/>
</dbReference>
<dbReference type="InterPro" id="IPR017655">
    <property type="entry name" value="Dehydro-deoxyglucarate_dehyd"/>
</dbReference>
<dbReference type="PIRSF" id="PIRSF001365">
    <property type="entry name" value="DHDPS"/>
    <property type="match status" value="1"/>
</dbReference>
<evidence type="ECO:0000256" key="2">
    <source>
        <dbReference type="ARBA" id="ARBA00004983"/>
    </source>
</evidence>
<accession>A0A261TX17</accession>
<dbReference type="PANTHER" id="PTHR12128:SF19">
    <property type="entry name" value="5-DEHYDRO-4-DEOXYGLUCARATE DEHYDRATASE 2-RELATED"/>
    <property type="match status" value="1"/>
</dbReference>
<dbReference type="UniPathway" id="UPA00564">
    <property type="reaction ID" value="UER00628"/>
</dbReference>
<proteinExistence type="inferred from homology"/>
<feature type="binding site" evidence="8">
    <location>
        <position position="54"/>
    </location>
    <ligand>
        <name>pyruvate</name>
        <dbReference type="ChEBI" id="CHEBI:15361"/>
    </ligand>
</feature>
<reference evidence="9 10" key="1">
    <citation type="submission" date="2017-05" db="EMBL/GenBank/DDBJ databases">
        <title>Complete and WGS of Bordetella genogroups.</title>
        <authorList>
            <person name="Spilker T."/>
            <person name="LiPuma J."/>
        </authorList>
    </citation>
    <scope>NUCLEOTIDE SEQUENCE [LARGE SCALE GENOMIC DNA]</scope>
    <source>
        <strain evidence="9 10">AU9919</strain>
    </source>
</reference>
<dbReference type="SMART" id="SM01130">
    <property type="entry name" value="DHDPS"/>
    <property type="match status" value="1"/>
</dbReference>
<dbReference type="AlphaFoldDB" id="A0A261TX17"/>
<dbReference type="CDD" id="cd00951">
    <property type="entry name" value="KDGDH"/>
    <property type="match status" value="1"/>
</dbReference>
<keyword evidence="4 5" id="KW-0456">Lyase</keyword>
<dbReference type="EC" id="4.2.1.41" evidence="5"/>
<dbReference type="EMBL" id="NEVQ01000019">
    <property type="protein sequence ID" value="OZI53163.1"/>
    <property type="molecule type" value="Genomic_DNA"/>
</dbReference>
<dbReference type="GO" id="GO:0008840">
    <property type="term" value="F:4-hydroxy-tetrahydrodipicolinate synthase activity"/>
    <property type="evidence" value="ECO:0007669"/>
    <property type="project" value="TreeGrafter"/>
</dbReference>
<dbReference type="GO" id="GO:0042838">
    <property type="term" value="P:D-glucarate catabolic process"/>
    <property type="evidence" value="ECO:0007669"/>
    <property type="project" value="UniProtKB-UniRule"/>
</dbReference>
<keyword evidence="10" id="KW-1185">Reference proteome</keyword>
<dbReference type="InterPro" id="IPR002220">
    <property type="entry name" value="DapA-like"/>
</dbReference>
<gene>
    <name evidence="9" type="ORF">CAL20_19395</name>
</gene>
<sequence>MTPQELKTRIASGLLSFPVTHFKDDFSLNLDSYQEHVGWLSGYDAAALFAAGGTGEMFSLTPEEIGEVTRAAKSVAGNVPIISGCGYGTAIAKDIARRAEDAGADGLLLLPHYLMEAPQEGIYQHVKAVCDSTSLGVIIYNRANSVATADTVARLADACPNLVGFKDGTGKTDLVRHITAKLGDRLSYIGGMPTHELFAQGFNGLGLSTYSSAVFNFVPELALRFYNALNANDTATMAKILDDFFFPFAQLRDRQKGYAVSIIKAGVELIGHKPGPVRAPLTNLTADEKAQLKALIERAGK</sequence>
<dbReference type="SUPFAM" id="SSF51569">
    <property type="entry name" value="Aldolase"/>
    <property type="match status" value="1"/>
</dbReference>
<evidence type="ECO:0000313" key="9">
    <source>
        <dbReference type="EMBL" id="OZI53163.1"/>
    </source>
</evidence>
<feature type="active site" description="Proton donor/acceptor" evidence="7">
    <location>
        <position position="140"/>
    </location>
</feature>
<comment type="pathway">
    <text evidence="2 5">Carbohydrate acid metabolism; D-glucarate degradation; 2,5-dioxopentanoate from D-glucarate: step 2/2.</text>
</comment>
<dbReference type="Gene3D" id="3.20.20.70">
    <property type="entry name" value="Aldolase class I"/>
    <property type="match status" value="1"/>
</dbReference>
<protein>
    <recommendedName>
        <fullName evidence="5">Probable 5-dehydro-4-deoxyglucarate dehydratase</fullName>
        <ecNumber evidence="5">4.2.1.41</ecNumber>
    </recommendedName>
    <alternativeName>
        <fullName evidence="5">5-keto-4-deoxy-glucarate dehydratase</fullName>
        <shortName evidence="5">KDGDH</shortName>
    </alternativeName>
</protein>
<dbReference type="RefSeq" id="WP_094822656.1">
    <property type="nucleotide sequence ID" value="NZ_NEVO01000013.1"/>
</dbReference>
<evidence type="ECO:0000256" key="7">
    <source>
        <dbReference type="PIRSR" id="PIRSR001365-1"/>
    </source>
</evidence>
<dbReference type="Pfam" id="PF00701">
    <property type="entry name" value="DHDPS"/>
    <property type="match status" value="1"/>
</dbReference>
<name>A0A261TX17_9BORD</name>
<dbReference type="InterPro" id="IPR013785">
    <property type="entry name" value="Aldolase_TIM"/>
</dbReference>
<dbReference type="GO" id="GO:0047448">
    <property type="term" value="F:5-dehydro-4-deoxyglucarate dehydratase activity"/>
    <property type="evidence" value="ECO:0007669"/>
    <property type="project" value="UniProtKB-UniRule"/>
</dbReference>
<comment type="similarity">
    <text evidence="3 5 6">Belongs to the DapA family.</text>
</comment>
<evidence type="ECO:0000256" key="4">
    <source>
        <dbReference type="ARBA" id="ARBA00023239"/>
    </source>
</evidence>
<evidence type="ECO:0000313" key="10">
    <source>
        <dbReference type="Proteomes" id="UP000216885"/>
    </source>
</evidence>
<evidence type="ECO:0000256" key="8">
    <source>
        <dbReference type="PIRSR" id="PIRSR001365-2"/>
    </source>
</evidence>
<dbReference type="NCBIfam" id="NF002958">
    <property type="entry name" value="PRK03620.1"/>
    <property type="match status" value="1"/>
</dbReference>
<comment type="caution">
    <text evidence="9">The sequence shown here is derived from an EMBL/GenBank/DDBJ whole genome shotgun (WGS) entry which is preliminary data.</text>
</comment>
<dbReference type="PANTHER" id="PTHR12128">
    <property type="entry name" value="DIHYDRODIPICOLINATE SYNTHASE"/>
    <property type="match status" value="1"/>
</dbReference>
<feature type="active site" description="Schiff-base intermediate with substrate" evidence="7">
    <location>
        <position position="166"/>
    </location>
</feature>
<evidence type="ECO:0000256" key="3">
    <source>
        <dbReference type="ARBA" id="ARBA00007592"/>
    </source>
</evidence>
<evidence type="ECO:0000256" key="1">
    <source>
        <dbReference type="ARBA" id="ARBA00001446"/>
    </source>
</evidence>
<dbReference type="Proteomes" id="UP000216885">
    <property type="component" value="Unassembled WGS sequence"/>
</dbReference>
<comment type="catalytic activity">
    <reaction evidence="1 5">
        <text>5-dehydro-4-deoxy-D-glucarate + H(+) = 2,5-dioxopentanoate + CO2 + H2O</text>
        <dbReference type="Rhea" id="RHEA:24608"/>
        <dbReference type="ChEBI" id="CHEBI:15377"/>
        <dbReference type="ChEBI" id="CHEBI:15378"/>
        <dbReference type="ChEBI" id="CHEBI:16526"/>
        <dbReference type="ChEBI" id="CHEBI:42819"/>
        <dbReference type="ChEBI" id="CHEBI:58136"/>
        <dbReference type="EC" id="4.2.1.41"/>
    </reaction>
</comment>
<organism evidence="9 10">
    <name type="scientific">Bordetella genomosp. 4</name>
    <dbReference type="NCBI Taxonomy" id="463044"/>
    <lineage>
        <taxon>Bacteria</taxon>
        <taxon>Pseudomonadati</taxon>
        <taxon>Pseudomonadota</taxon>
        <taxon>Betaproteobacteria</taxon>
        <taxon>Burkholderiales</taxon>
        <taxon>Alcaligenaceae</taxon>
        <taxon>Bordetella</taxon>
    </lineage>
</organism>